<evidence type="ECO:0000256" key="4">
    <source>
        <dbReference type="ARBA" id="ARBA00022481"/>
    </source>
</evidence>
<dbReference type="InterPro" id="IPR012902">
    <property type="entry name" value="N_methyl_site"/>
</dbReference>
<dbReference type="KEGG" id="halc:EY643_03775"/>
<organism evidence="13 14">
    <name type="scientific">Halioglobus maricola</name>
    <dbReference type="NCBI Taxonomy" id="2601894"/>
    <lineage>
        <taxon>Bacteria</taxon>
        <taxon>Pseudomonadati</taxon>
        <taxon>Pseudomonadota</taxon>
        <taxon>Gammaproteobacteria</taxon>
        <taxon>Cellvibrionales</taxon>
        <taxon>Halieaceae</taxon>
        <taxon>Halioglobus</taxon>
    </lineage>
</organism>
<dbReference type="Pfam" id="PF07963">
    <property type="entry name" value="N_methyl"/>
    <property type="match status" value="1"/>
</dbReference>
<sequence>MVHLGANGRCDVKRNSQRGQCGFTLIELLVSLVLAAIVLAVAVPSMGMVTARYQMRSAALQLHSALETARTEAVIRGEPVELCPRAPEPGKCGVDYRQGWIVRTIIDELPELLRDSGPLPPGFSVSNRLSTYALTNPVFYRADGSTERNLTFQLCAQDAVGADAFAVVLTIAGRSRVARGEGFCPGERA</sequence>
<evidence type="ECO:0000256" key="1">
    <source>
        <dbReference type="ARBA" id="ARBA00004377"/>
    </source>
</evidence>
<keyword evidence="7 11" id="KW-1133">Transmembrane helix</keyword>
<keyword evidence="5" id="KW-0997">Cell inner membrane</keyword>
<dbReference type="GO" id="GO:0015627">
    <property type="term" value="C:type II protein secretion system complex"/>
    <property type="evidence" value="ECO:0007669"/>
    <property type="project" value="InterPro"/>
</dbReference>
<evidence type="ECO:0000256" key="8">
    <source>
        <dbReference type="ARBA" id="ARBA00023136"/>
    </source>
</evidence>
<comment type="similarity">
    <text evidence="9">Belongs to the GSP H family.</text>
</comment>
<dbReference type="OrthoDB" id="5737613at2"/>
<evidence type="ECO:0000259" key="12">
    <source>
        <dbReference type="Pfam" id="PF12019"/>
    </source>
</evidence>
<dbReference type="InterPro" id="IPR045584">
    <property type="entry name" value="Pilin-like"/>
</dbReference>
<keyword evidence="8 11" id="KW-0472">Membrane</keyword>
<comment type="subcellular location">
    <subcellularLocation>
        <location evidence="1">Cell inner membrane</location>
        <topology evidence="1">Single-pass membrane protein</topology>
    </subcellularLocation>
</comment>
<feature type="domain" description="General secretion pathway GspH" evidence="12">
    <location>
        <begin position="58"/>
        <end position="168"/>
    </location>
</feature>
<evidence type="ECO:0000256" key="2">
    <source>
        <dbReference type="ARBA" id="ARBA00021549"/>
    </source>
</evidence>
<dbReference type="Proteomes" id="UP000326287">
    <property type="component" value="Chromosome"/>
</dbReference>
<reference evidence="13 14" key="1">
    <citation type="submission" date="2019-02" db="EMBL/GenBank/DDBJ databases">
        <authorList>
            <person name="Li S.-H."/>
        </authorList>
    </citation>
    <scope>NUCLEOTIDE SEQUENCE [LARGE SCALE GENOMIC DNA]</scope>
    <source>
        <strain evidence="13 14">IMCC14385</strain>
    </source>
</reference>
<dbReference type="NCBIfam" id="TIGR02532">
    <property type="entry name" value="IV_pilin_GFxxxE"/>
    <property type="match status" value="1"/>
</dbReference>
<gene>
    <name evidence="13" type="primary">gspH</name>
    <name evidence="13" type="ORF">EY643_03775</name>
</gene>
<evidence type="ECO:0000256" key="5">
    <source>
        <dbReference type="ARBA" id="ARBA00022519"/>
    </source>
</evidence>
<dbReference type="GO" id="GO:0005886">
    <property type="term" value="C:plasma membrane"/>
    <property type="evidence" value="ECO:0007669"/>
    <property type="project" value="UniProtKB-SubCell"/>
</dbReference>
<dbReference type="GO" id="GO:0015628">
    <property type="term" value="P:protein secretion by the type II secretion system"/>
    <property type="evidence" value="ECO:0007669"/>
    <property type="project" value="InterPro"/>
</dbReference>
<dbReference type="Pfam" id="PF12019">
    <property type="entry name" value="GspH"/>
    <property type="match status" value="1"/>
</dbReference>
<keyword evidence="4" id="KW-0488">Methylation</keyword>
<proteinExistence type="inferred from homology"/>
<dbReference type="AlphaFoldDB" id="A0A5P9NGA3"/>
<evidence type="ECO:0000256" key="6">
    <source>
        <dbReference type="ARBA" id="ARBA00022692"/>
    </source>
</evidence>
<dbReference type="InterPro" id="IPR022346">
    <property type="entry name" value="T2SS_GspH"/>
</dbReference>
<protein>
    <recommendedName>
        <fullName evidence="2">Type II secretion system protein H</fullName>
    </recommendedName>
    <alternativeName>
        <fullName evidence="10">General secretion pathway protein H</fullName>
    </alternativeName>
</protein>
<evidence type="ECO:0000313" key="13">
    <source>
        <dbReference type="EMBL" id="QFU74833.1"/>
    </source>
</evidence>
<feature type="transmembrane region" description="Helical" evidence="11">
    <location>
        <begin position="21"/>
        <end position="43"/>
    </location>
</feature>
<name>A0A5P9NGA3_9GAMM</name>
<evidence type="ECO:0000313" key="14">
    <source>
        <dbReference type="Proteomes" id="UP000326287"/>
    </source>
</evidence>
<evidence type="ECO:0000256" key="3">
    <source>
        <dbReference type="ARBA" id="ARBA00022475"/>
    </source>
</evidence>
<evidence type="ECO:0000256" key="9">
    <source>
        <dbReference type="ARBA" id="ARBA00025772"/>
    </source>
</evidence>
<keyword evidence="3" id="KW-1003">Cell membrane</keyword>
<dbReference type="EMBL" id="CP036422">
    <property type="protein sequence ID" value="QFU74833.1"/>
    <property type="molecule type" value="Genomic_DNA"/>
</dbReference>
<keyword evidence="6 11" id="KW-0812">Transmembrane</keyword>
<accession>A0A5P9NGA3</accession>
<evidence type="ECO:0000256" key="11">
    <source>
        <dbReference type="SAM" id="Phobius"/>
    </source>
</evidence>
<evidence type="ECO:0000256" key="10">
    <source>
        <dbReference type="ARBA" id="ARBA00030775"/>
    </source>
</evidence>
<keyword evidence="14" id="KW-1185">Reference proteome</keyword>
<dbReference type="Gene3D" id="3.55.40.10">
    <property type="entry name" value="minor pseudopilin epsh domain"/>
    <property type="match status" value="1"/>
</dbReference>
<dbReference type="SUPFAM" id="SSF54523">
    <property type="entry name" value="Pili subunits"/>
    <property type="match status" value="1"/>
</dbReference>
<evidence type="ECO:0000256" key="7">
    <source>
        <dbReference type="ARBA" id="ARBA00022989"/>
    </source>
</evidence>